<feature type="transmembrane region" description="Helical" evidence="7">
    <location>
        <begin position="90"/>
        <end position="109"/>
    </location>
</feature>
<organism evidence="8 9">
    <name type="scientific">Promicromonospora alba</name>
    <dbReference type="NCBI Taxonomy" id="1616110"/>
    <lineage>
        <taxon>Bacteria</taxon>
        <taxon>Bacillati</taxon>
        <taxon>Actinomycetota</taxon>
        <taxon>Actinomycetes</taxon>
        <taxon>Micrococcales</taxon>
        <taxon>Promicromonosporaceae</taxon>
        <taxon>Promicromonospora</taxon>
    </lineage>
</organism>
<reference evidence="9" key="1">
    <citation type="journal article" date="2019" name="Int. J. Syst. Evol. Microbiol.">
        <title>The Global Catalogue of Microorganisms (GCM) 10K type strain sequencing project: providing services to taxonomists for standard genome sequencing and annotation.</title>
        <authorList>
            <consortium name="The Broad Institute Genomics Platform"/>
            <consortium name="The Broad Institute Genome Sequencing Center for Infectious Disease"/>
            <person name="Wu L."/>
            <person name="Ma J."/>
        </authorList>
    </citation>
    <scope>NUCLEOTIDE SEQUENCE [LARGE SCALE GENOMIC DNA]</scope>
    <source>
        <strain evidence="9">CCUG 42722</strain>
    </source>
</reference>
<keyword evidence="6 7" id="KW-0472">Membrane</keyword>
<dbReference type="EC" id="1.10.3.-" evidence="8"/>
<dbReference type="Proteomes" id="UP001596011">
    <property type="component" value="Unassembled WGS sequence"/>
</dbReference>
<evidence type="ECO:0000256" key="3">
    <source>
        <dbReference type="ARBA" id="ARBA00022475"/>
    </source>
</evidence>
<feature type="transmembrane region" description="Helical" evidence="7">
    <location>
        <begin position="178"/>
        <end position="201"/>
    </location>
</feature>
<proteinExistence type="inferred from homology"/>
<sequence length="251" mass="26262">MSAAAWAVLLAVLVTGWVLLDGAVQGAGATLLQERGHEGGNRRREPAERRVVLGAVGPLLLPGEVWLLAALGVLVGVFPHATADLLDAGSPVAITLIGSWVLRDAGMWLRSRRPGKIWRDVWDVVLVVASIALAGSWGALLGVAWGNGLAALGLGIVAVVVTRLHGDAVVAWRLRRTGPLPVIVTSVMIAAPVVGTAVAAWPRLVEGGISPEAMASLGFVALAVLPVILALQVLAWWLIARPLGRRDTLFF</sequence>
<evidence type="ECO:0000256" key="2">
    <source>
        <dbReference type="ARBA" id="ARBA00007543"/>
    </source>
</evidence>
<keyword evidence="8" id="KW-0560">Oxidoreductase</keyword>
<feature type="transmembrane region" description="Helical" evidence="7">
    <location>
        <begin position="52"/>
        <end position="78"/>
    </location>
</feature>
<dbReference type="InterPro" id="IPR003317">
    <property type="entry name" value="Cyt-d_oxidase_su2"/>
</dbReference>
<evidence type="ECO:0000256" key="4">
    <source>
        <dbReference type="ARBA" id="ARBA00022692"/>
    </source>
</evidence>
<evidence type="ECO:0000313" key="9">
    <source>
        <dbReference type="Proteomes" id="UP001596011"/>
    </source>
</evidence>
<comment type="caution">
    <text evidence="8">The sequence shown here is derived from an EMBL/GenBank/DDBJ whole genome shotgun (WGS) entry which is preliminary data.</text>
</comment>
<keyword evidence="9" id="KW-1185">Reference proteome</keyword>
<dbReference type="RefSeq" id="WP_377134712.1">
    <property type="nucleotide sequence ID" value="NZ_JBHSFI010000003.1"/>
</dbReference>
<dbReference type="Pfam" id="PF02322">
    <property type="entry name" value="Cyt_bd_oxida_II"/>
    <property type="match status" value="1"/>
</dbReference>
<comment type="similarity">
    <text evidence="2">Belongs to the cytochrome ubiquinol oxidase subunit 2 family.</text>
</comment>
<accession>A0ABV9HGZ1</accession>
<keyword evidence="3" id="KW-1003">Cell membrane</keyword>
<dbReference type="GO" id="GO:0016491">
    <property type="term" value="F:oxidoreductase activity"/>
    <property type="evidence" value="ECO:0007669"/>
    <property type="project" value="UniProtKB-KW"/>
</dbReference>
<feature type="transmembrane region" description="Helical" evidence="7">
    <location>
        <begin position="213"/>
        <end position="239"/>
    </location>
</feature>
<feature type="transmembrane region" description="Helical" evidence="7">
    <location>
        <begin position="149"/>
        <end position="166"/>
    </location>
</feature>
<keyword evidence="5 7" id="KW-1133">Transmembrane helix</keyword>
<evidence type="ECO:0000313" key="8">
    <source>
        <dbReference type="EMBL" id="MFC4628534.1"/>
    </source>
</evidence>
<feature type="transmembrane region" description="Helical" evidence="7">
    <location>
        <begin position="6"/>
        <end position="32"/>
    </location>
</feature>
<keyword evidence="4 7" id="KW-0812">Transmembrane</keyword>
<protein>
    <submittedName>
        <fullName evidence="8">Cytochrome d ubiquinol oxidase subunit II</fullName>
        <ecNumber evidence="8">1.10.3.-</ecNumber>
    </submittedName>
</protein>
<comment type="subcellular location">
    <subcellularLocation>
        <location evidence="1">Cell membrane</location>
        <topology evidence="1">Multi-pass membrane protein</topology>
    </subcellularLocation>
</comment>
<evidence type="ECO:0000256" key="7">
    <source>
        <dbReference type="SAM" id="Phobius"/>
    </source>
</evidence>
<gene>
    <name evidence="8" type="ORF">ACFO6V_09845</name>
</gene>
<name>A0ABV9HGZ1_9MICO</name>
<evidence type="ECO:0000256" key="5">
    <source>
        <dbReference type="ARBA" id="ARBA00022989"/>
    </source>
</evidence>
<feature type="transmembrane region" description="Helical" evidence="7">
    <location>
        <begin position="121"/>
        <end position="143"/>
    </location>
</feature>
<dbReference type="PANTHER" id="PTHR43141:SF4">
    <property type="entry name" value="CYTOCHROME BD2 SUBUNIT II"/>
    <property type="match status" value="1"/>
</dbReference>
<evidence type="ECO:0000256" key="1">
    <source>
        <dbReference type="ARBA" id="ARBA00004651"/>
    </source>
</evidence>
<dbReference type="EMBL" id="JBHSFI010000003">
    <property type="protein sequence ID" value="MFC4628534.1"/>
    <property type="molecule type" value="Genomic_DNA"/>
</dbReference>
<evidence type="ECO:0000256" key="6">
    <source>
        <dbReference type="ARBA" id="ARBA00023136"/>
    </source>
</evidence>
<dbReference type="PANTHER" id="PTHR43141">
    <property type="entry name" value="CYTOCHROME BD2 SUBUNIT II"/>
    <property type="match status" value="1"/>
</dbReference>